<dbReference type="InterPro" id="IPR009992">
    <property type="entry name" value="Tri3/Sat12/Sat16/Mac1"/>
</dbReference>
<reference evidence="3 4" key="1">
    <citation type="submission" date="2014-02" db="EMBL/GenBank/DDBJ databases">
        <title>Transposable element dynamics among asymbiotic and ectomycorrhizal Amanita fungi.</title>
        <authorList>
            <consortium name="DOE Joint Genome Institute"/>
            <person name="Hess J."/>
            <person name="Skrede I."/>
            <person name="Wolfe B."/>
            <person name="LaButti K."/>
            <person name="Ohm R.A."/>
            <person name="Grigoriev I.V."/>
            <person name="Pringle A."/>
        </authorList>
    </citation>
    <scope>NUCLEOTIDE SEQUENCE [LARGE SCALE GENOMIC DNA]</scope>
    <source>
        <strain evidence="3 4">SKay4041</strain>
    </source>
</reference>
<comment type="similarity">
    <text evidence="1">Belongs to the trichothecene O-acetyltransferase family.</text>
</comment>
<evidence type="ECO:0008006" key="5">
    <source>
        <dbReference type="Google" id="ProtNLM"/>
    </source>
</evidence>
<sequence>MNTVDFNRYKWREDEKVPGRFKREPGGGELFEDVLNLTKHGEQNLFVGVYAALAIALDTGDLLAAVLNSWISLRWEIPTVAAQTGHEPSGKPLPTSFITYDVARSLDEVKKWANTTVILREDKKNLDDLRYEIGQDPIPAADLVPQTYLYLVPYTPTTFGILFHTAHTTFDGAGSKIVLTKLFTYLYNYLSQPSYQAEQEKLMKWGTEAQNLLPMVTEILRKHEPAVLDAQGNVIMPEVPEEPREGEKYFETLNEVMTGLATGGPRAYPFKSLIQPPYNPQTTKPKTRRVEYRLSVSESVRIKAAGAVGGSITQKLTVNHLVHGALSLLPILDNPPPKDTDAVIFYYGLVDGRQRLAKEYRSPLGYPGYCLGMSSIQIPVSLYNKLPHDDKKTMVLEYAKVVQKEYKRQTEFPSLLAIEPQQVDLMLSVPPPPPWCGPWYAADGRGNVYLHPKYPATGPTVIEITDFFLGLNKCDPGPFFRAYEWNGQLILSADFNELAVEPKVVQGWMEKWADLLRSLMV</sequence>
<evidence type="ECO:0000313" key="4">
    <source>
        <dbReference type="Proteomes" id="UP000242287"/>
    </source>
</evidence>
<dbReference type="Proteomes" id="UP000242287">
    <property type="component" value="Unassembled WGS sequence"/>
</dbReference>
<dbReference type="Pfam" id="PF07428">
    <property type="entry name" value="Tri3"/>
    <property type="match status" value="1"/>
</dbReference>
<name>A0A2A9NJ62_9AGAR</name>
<protein>
    <recommendedName>
        <fullName evidence="5">Condensation domain-containing protein</fullName>
    </recommendedName>
</protein>
<dbReference type="EMBL" id="KZ302011">
    <property type="protein sequence ID" value="PFH50118.1"/>
    <property type="molecule type" value="Genomic_DNA"/>
</dbReference>
<dbReference type="Gene3D" id="3.30.559.30">
    <property type="entry name" value="Nonribosomal peptide synthetase, condensation domain"/>
    <property type="match status" value="1"/>
</dbReference>
<gene>
    <name evidence="3" type="ORF">AMATHDRAFT_48178</name>
</gene>
<dbReference type="GO" id="GO:0016407">
    <property type="term" value="F:acetyltransferase activity"/>
    <property type="evidence" value="ECO:0007669"/>
    <property type="project" value="InterPro"/>
</dbReference>
<dbReference type="GO" id="GO:0043386">
    <property type="term" value="P:mycotoxin biosynthetic process"/>
    <property type="evidence" value="ECO:0007669"/>
    <property type="project" value="InterPro"/>
</dbReference>
<dbReference type="InterPro" id="IPR023213">
    <property type="entry name" value="CAT-like_dom_sf"/>
</dbReference>
<dbReference type="Gene3D" id="3.30.559.10">
    <property type="entry name" value="Chloramphenicol acetyltransferase-like domain"/>
    <property type="match status" value="1"/>
</dbReference>
<dbReference type="AlphaFoldDB" id="A0A2A9NJ62"/>
<accession>A0A2A9NJ62</accession>
<proteinExistence type="inferred from homology"/>
<organism evidence="3 4">
    <name type="scientific">Amanita thiersii Skay4041</name>
    <dbReference type="NCBI Taxonomy" id="703135"/>
    <lineage>
        <taxon>Eukaryota</taxon>
        <taxon>Fungi</taxon>
        <taxon>Dikarya</taxon>
        <taxon>Basidiomycota</taxon>
        <taxon>Agaricomycotina</taxon>
        <taxon>Agaricomycetes</taxon>
        <taxon>Agaricomycetidae</taxon>
        <taxon>Agaricales</taxon>
        <taxon>Pluteineae</taxon>
        <taxon>Amanitaceae</taxon>
        <taxon>Amanita</taxon>
    </lineage>
</organism>
<evidence type="ECO:0000313" key="3">
    <source>
        <dbReference type="EMBL" id="PFH50118.1"/>
    </source>
</evidence>
<keyword evidence="2" id="KW-0808">Transferase</keyword>
<evidence type="ECO:0000256" key="1">
    <source>
        <dbReference type="ARBA" id="ARBA00006439"/>
    </source>
</evidence>
<evidence type="ECO:0000256" key="2">
    <source>
        <dbReference type="ARBA" id="ARBA00022679"/>
    </source>
</evidence>
<dbReference type="PANTHER" id="PTHR42034">
    <property type="entry name" value="CHROMOSOME 7, WHOLE GENOME SHOTGUN SEQUENCE-RELATED"/>
    <property type="match status" value="1"/>
</dbReference>
<keyword evidence="4" id="KW-1185">Reference proteome</keyword>
<dbReference type="OrthoDB" id="2548233at2759"/>
<dbReference type="PANTHER" id="PTHR42034:SF1">
    <property type="entry name" value="CONDENSATION DOMAIN-CONTAINING PROTEIN"/>
    <property type="match status" value="1"/>
</dbReference>